<dbReference type="PROSITE" id="PS50850">
    <property type="entry name" value="MFS"/>
    <property type="match status" value="1"/>
</dbReference>
<dbReference type="Proteomes" id="UP000593943">
    <property type="component" value="Chromosome"/>
</dbReference>
<gene>
    <name evidence="9" type="ORF">BE0216_09425</name>
    <name evidence="8" type="ORF">BEUL_1704</name>
</gene>
<dbReference type="SUPFAM" id="SSF103473">
    <property type="entry name" value="MFS general substrate transporter"/>
    <property type="match status" value="1"/>
</dbReference>
<evidence type="ECO:0000256" key="4">
    <source>
        <dbReference type="ARBA" id="ARBA00022989"/>
    </source>
</evidence>
<keyword evidence="11" id="KW-1185">Reference proteome</keyword>
<keyword evidence="2" id="KW-0813">Transport</keyword>
<dbReference type="GO" id="GO:0022857">
    <property type="term" value="F:transmembrane transporter activity"/>
    <property type="evidence" value="ECO:0007669"/>
    <property type="project" value="InterPro"/>
</dbReference>
<dbReference type="RefSeq" id="WP_094637294.1">
    <property type="nucleotide sequence ID" value="NZ_CP062938.1"/>
</dbReference>
<evidence type="ECO:0000256" key="5">
    <source>
        <dbReference type="ARBA" id="ARBA00023136"/>
    </source>
</evidence>
<dbReference type="EMBL" id="CP062938">
    <property type="protein sequence ID" value="QOL32629.1"/>
    <property type="molecule type" value="Genomic_DNA"/>
</dbReference>
<dbReference type="KEGG" id="beu:BE0216_09425"/>
<keyword evidence="3 6" id="KW-0812">Transmembrane</keyword>
<dbReference type="PANTHER" id="PTHR23501">
    <property type="entry name" value="MAJOR FACILITATOR SUPERFAMILY"/>
    <property type="match status" value="1"/>
</dbReference>
<feature type="transmembrane region" description="Helical" evidence="6">
    <location>
        <begin position="446"/>
        <end position="468"/>
    </location>
</feature>
<proteinExistence type="predicted"/>
<dbReference type="PANTHER" id="PTHR23501:SF191">
    <property type="entry name" value="VACUOLAR BASIC AMINO ACID TRANSPORTER 4"/>
    <property type="match status" value="1"/>
</dbReference>
<accession>A0A261G525</accession>
<feature type="transmembrane region" description="Helical" evidence="6">
    <location>
        <begin position="147"/>
        <end position="171"/>
    </location>
</feature>
<dbReference type="AlphaFoldDB" id="A0A261G525"/>
<dbReference type="InterPro" id="IPR011701">
    <property type="entry name" value="MFS"/>
</dbReference>
<evidence type="ECO:0000256" key="3">
    <source>
        <dbReference type="ARBA" id="ARBA00022692"/>
    </source>
</evidence>
<dbReference type="Pfam" id="PF07690">
    <property type="entry name" value="MFS_1"/>
    <property type="match status" value="1"/>
</dbReference>
<comment type="subcellular location">
    <subcellularLocation>
        <location evidence="1">Cell inner membrane</location>
        <topology evidence="1">Multi-pass membrane protein</topology>
    </subcellularLocation>
</comment>
<dbReference type="EMBL" id="MWWZ01000009">
    <property type="protein sequence ID" value="OZG66540.1"/>
    <property type="molecule type" value="Genomic_DNA"/>
</dbReference>
<evidence type="ECO:0000256" key="2">
    <source>
        <dbReference type="ARBA" id="ARBA00022448"/>
    </source>
</evidence>
<keyword evidence="4 6" id="KW-1133">Transmembrane helix</keyword>
<name>A0A261G525_9BIFI</name>
<evidence type="ECO:0000313" key="10">
    <source>
        <dbReference type="Proteomes" id="UP000216057"/>
    </source>
</evidence>
<keyword evidence="5 6" id="KW-0472">Membrane</keyword>
<evidence type="ECO:0000256" key="6">
    <source>
        <dbReference type="SAM" id="Phobius"/>
    </source>
</evidence>
<dbReference type="InterPro" id="IPR036259">
    <property type="entry name" value="MFS_trans_sf"/>
</dbReference>
<feature type="transmembrane region" description="Helical" evidence="6">
    <location>
        <begin position="414"/>
        <end position="434"/>
    </location>
</feature>
<protein>
    <submittedName>
        <fullName evidence="9">MFS transporter</fullName>
    </submittedName>
    <submittedName>
        <fullName evidence="8">Multidrug ABC transporter</fullName>
    </submittedName>
</protein>
<evidence type="ECO:0000313" key="11">
    <source>
        <dbReference type="Proteomes" id="UP000593943"/>
    </source>
</evidence>
<feature type="domain" description="Major facilitator superfamily (MFS) profile" evidence="7">
    <location>
        <begin position="23"/>
        <end position="472"/>
    </location>
</feature>
<feature type="transmembrane region" description="Helical" evidence="6">
    <location>
        <begin position="177"/>
        <end position="197"/>
    </location>
</feature>
<feature type="transmembrane region" description="Helical" evidence="6">
    <location>
        <begin position="58"/>
        <end position="77"/>
    </location>
</feature>
<feature type="transmembrane region" description="Helical" evidence="6">
    <location>
        <begin position="279"/>
        <end position="303"/>
    </location>
</feature>
<reference evidence="9 11" key="2">
    <citation type="submission" date="2020-10" db="EMBL/GenBank/DDBJ databases">
        <title>Genome sequencing of Bifidobacterium eulemuris_DSMZ_100216.</title>
        <authorList>
            <person name="Kim J."/>
        </authorList>
    </citation>
    <scope>NUCLEOTIDE SEQUENCE [LARGE SCALE GENOMIC DNA]</scope>
    <source>
        <strain evidence="9 11">DSM 100216</strain>
    </source>
</reference>
<evidence type="ECO:0000256" key="1">
    <source>
        <dbReference type="ARBA" id="ARBA00004429"/>
    </source>
</evidence>
<feature type="transmembrane region" description="Helical" evidence="6">
    <location>
        <begin position="374"/>
        <end position="402"/>
    </location>
</feature>
<feature type="transmembrane region" description="Helical" evidence="6">
    <location>
        <begin position="20"/>
        <end position="38"/>
    </location>
</feature>
<dbReference type="GO" id="GO:0005886">
    <property type="term" value="C:plasma membrane"/>
    <property type="evidence" value="ECO:0007669"/>
    <property type="project" value="UniProtKB-SubCell"/>
</dbReference>
<dbReference type="InterPro" id="IPR020846">
    <property type="entry name" value="MFS_dom"/>
</dbReference>
<dbReference type="Proteomes" id="UP000216057">
    <property type="component" value="Unassembled WGS sequence"/>
</dbReference>
<feature type="transmembrane region" description="Helical" evidence="6">
    <location>
        <begin position="239"/>
        <end position="259"/>
    </location>
</feature>
<dbReference type="OrthoDB" id="3717319at2"/>
<feature type="transmembrane region" description="Helical" evidence="6">
    <location>
        <begin position="114"/>
        <end position="135"/>
    </location>
</feature>
<dbReference type="CDD" id="cd17504">
    <property type="entry name" value="MFS_MMR_MDR_like"/>
    <property type="match status" value="1"/>
</dbReference>
<organism evidence="8 10">
    <name type="scientific">Bifidobacterium eulemuris</name>
    <dbReference type="NCBI Taxonomy" id="1765219"/>
    <lineage>
        <taxon>Bacteria</taxon>
        <taxon>Bacillati</taxon>
        <taxon>Actinomycetota</taxon>
        <taxon>Actinomycetes</taxon>
        <taxon>Bifidobacteriales</taxon>
        <taxon>Bifidobacteriaceae</taxon>
        <taxon>Bifidobacterium</taxon>
    </lineage>
</organism>
<feature type="transmembrane region" description="Helical" evidence="6">
    <location>
        <begin position="349"/>
        <end position="368"/>
    </location>
</feature>
<sequence>MNDTVRSSSSVRRNGGGKSVAFLMVAFLTATFAFQLNASMLSPALVTMQEELNTSATQIGLSQTVFFTSSALFSLFLPRLADLVGRKKVLLGMLLATVCGCSVAALAPNVPVLLLGRLLQGTAGPIVTLCMIMLHVRVPDEKQYTKLMAIITSVNGGIAGVDAIAGGWIAGTWGYRPIFWVMAGIGLLSTILVAIVADESKAEESNERMDWPGVLFLVLAVGTALTAVNSMQRITEANWLLIGVLLAVAAVAFVVFWNIEKRSSHPMSPIHYIKQRRTWGLLLTALLTLTGVFAIMNGVVPAIAQDSEAGADISASVSSFVTLTPYAIIGLVFGPISGVLATKFGYRKVLRCGLIVSVAAAVFGVFVAQSPSAVGLLGMSLAMGVGYAGTANIMLNGLGIVLSPKDNPGYLPGFNAGAFNLGAGISYTILYGIMDAFTESSGATAGYTASMIGGAVILLLALLSSFLIPKPESDVA</sequence>
<feature type="transmembrane region" description="Helical" evidence="6">
    <location>
        <begin position="209"/>
        <end position="227"/>
    </location>
</feature>
<evidence type="ECO:0000313" key="9">
    <source>
        <dbReference type="EMBL" id="QOL32629.1"/>
    </source>
</evidence>
<feature type="transmembrane region" description="Helical" evidence="6">
    <location>
        <begin position="89"/>
        <end position="108"/>
    </location>
</feature>
<dbReference type="Gene3D" id="1.20.1250.20">
    <property type="entry name" value="MFS general substrate transporter like domains"/>
    <property type="match status" value="2"/>
</dbReference>
<feature type="transmembrane region" description="Helical" evidence="6">
    <location>
        <begin position="323"/>
        <end position="342"/>
    </location>
</feature>
<evidence type="ECO:0000313" key="8">
    <source>
        <dbReference type="EMBL" id="OZG66540.1"/>
    </source>
</evidence>
<evidence type="ECO:0000259" key="7">
    <source>
        <dbReference type="PROSITE" id="PS50850"/>
    </source>
</evidence>
<reference evidence="8 10" key="1">
    <citation type="journal article" date="2017" name="BMC Genomics">
        <title>Comparative genomic and phylogenomic analyses of the Bifidobacteriaceae family.</title>
        <authorList>
            <person name="Lugli G.A."/>
            <person name="Milani C."/>
            <person name="Turroni F."/>
            <person name="Duranti S."/>
            <person name="Mancabelli L."/>
            <person name="Mangifesta M."/>
            <person name="Ferrario C."/>
            <person name="Modesto M."/>
            <person name="Mattarelli P."/>
            <person name="Jiri K."/>
            <person name="van Sinderen D."/>
            <person name="Ventura M."/>
        </authorList>
    </citation>
    <scope>NUCLEOTIDE SEQUENCE [LARGE SCALE GENOMIC DNA]</scope>
    <source>
        <strain evidence="8 10">DSM 100216</strain>
    </source>
</reference>